<gene>
    <name evidence="1" type="ORF">WJX73_001857</name>
</gene>
<dbReference type="EMBL" id="JALJOQ010000039">
    <property type="protein sequence ID" value="KAK9805993.1"/>
    <property type="molecule type" value="Genomic_DNA"/>
</dbReference>
<sequence>MSRAELCCAAWHRLLITPQARGLWGQIEIRLNTLPLRLARDSALTGLPSSKLFLPTCRWLQRHMHVLTSLTLVTASCSMKTHERKGHCCHEHGVVENALAMLLASLLDTSVELHIMLNHSEQDAWLTVRLPIMDQILVRNLLTLHLQEDIDDRQLASFCALTRLTSLELYLYDSPAEMQQAATGISSLRNLHKLSLCEPHLPASGLQQGASHLLLG</sequence>
<dbReference type="Proteomes" id="UP001465755">
    <property type="component" value="Unassembled WGS sequence"/>
</dbReference>
<proteinExistence type="predicted"/>
<name>A0AAW1PC43_9CHLO</name>
<reference evidence="1 2" key="1">
    <citation type="journal article" date="2024" name="Nat. Commun.">
        <title>Phylogenomics reveals the evolutionary origins of lichenization in chlorophyte algae.</title>
        <authorList>
            <person name="Puginier C."/>
            <person name="Libourel C."/>
            <person name="Otte J."/>
            <person name="Skaloud P."/>
            <person name="Haon M."/>
            <person name="Grisel S."/>
            <person name="Petersen M."/>
            <person name="Berrin J.G."/>
            <person name="Delaux P.M."/>
            <person name="Dal Grande F."/>
            <person name="Keller J."/>
        </authorList>
    </citation>
    <scope>NUCLEOTIDE SEQUENCE [LARGE SCALE GENOMIC DNA]</scope>
    <source>
        <strain evidence="1 2">SAG 2036</strain>
    </source>
</reference>
<dbReference type="AlphaFoldDB" id="A0AAW1PC43"/>
<comment type="caution">
    <text evidence="1">The sequence shown here is derived from an EMBL/GenBank/DDBJ whole genome shotgun (WGS) entry which is preliminary data.</text>
</comment>
<evidence type="ECO:0000313" key="1">
    <source>
        <dbReference type="EMBL" id="KAK9805993.1"/>
    </source>
</evidence>
<protein>
    <submittedName>
        <fullName evidence="1">Uncharacterized protein</fullName>
    </submittedName>
</protein>
<accession>A0AAW1PC43</accession>
<organism evidence="1 2">
    <name type="scientific">Symbiochloris irregularis</name>
    <dbReference type="NCBI Taxonomy" id="706552"/>
    <lineage>
        <taxon>Eukaryota</taxon>
        <taxon>Viridiplantae</taxon>
        <taxon>Chlorophyta</taxon>
        <taxon>core chlorophytes</taxon>
        <taxon>Trebouxiophyceae</taxon>
        <taxon>Trebouxiales</taxon>
        <taxon>Trebouxiaceae</taxon>
        <taxon>Symbiochloris</taxon>
    </lineage>
</organism>
<keyword evidence="2" id="KW-1185">Reference proteome</keyword>
<evidence type="ECO:0000313" key="2">
    <source>
        <dbReference type="Proteomes" id="UP001465755"/>
    </source>
</evidence>